<dbReference type="PANTHER" id="PTHR40051">
    <property type="entry name" value="IG HYPOTHETICAL 15966"/>
    <property type="match status" value="1"/>
</dbReference>
<dbReference type="Proteomes" id="UP000014020">
    <property type="component" value="Unassembled WGS sequence"/>
</dbReference>
<dbReference type="Pfam" id="PF08863">
    <property type="entry name" value="YolD"/>
    <property type="match status" value="1"/>
</dbReference>
<accession>R8NCA6</accession>
<comment type="caution">
    <text evidence="1">The sequence shown here is derived from an EMBL/GenBank/DDBJ whole genome shotgun (WGS) entry which is preliminary data.</text>
</comment>
<sequence length="134" mass="15595">MGFPTRIALQLDTETHCKGTQSMMNSYMPKGRGMIKWQAFASLPEQFQGIQSIIQEQTKIEMPLLDSQQLEEIECNIQQAILSKEEIHLSYFRNGHIQLHQCKLLNISLLSFPLILSHFTCFSQKRIEKYTFKT</sequence>
<evidence type="ECO:0000313" key="2">
    <source>
        <dbReference type="Proteomes" id="UP000014020"/>
    </source>
</evidence>
<dbReference type="PANTHER" id="PTHR40051:SF1">
    <property type="entry name" value="YOLD-LIKE FAMILY PROTEIN"/>
    <property type="match status" value="1"/>
</dbReference>
<dbReference type="PATRIC" id="fig|1053236.3.peg.1342"/>
<organism evidence="1 2">
    <name type="scientific">Bacillus cereus (strain VD146)</name>
    <dbReference type="NCBI Taxonomy" id="1053236"/>
    <lineage>
        <taxon>Bacteria</taxon>
        <taxon>Bacillati</taxon>
        <taxon>Bacillota</taxon>
        <taxon>Bacilli</taxon>
        <taxon>Bacillales</taxon>
        <taxon>Bacillaceae</taxon>
        <taxon>Bacillus</taxon>
        <taxon>Bacillus cereus group</taxon>
    </lineage>
</organism>
<dbReference type="InterPro" id="IPR014962">
    <property type="entry name" value="YolD"/>
</dbReference>
<dbReference type="AlphaFoldDB" id="R8NCA6"/>
<dbReference type="EMBL" id="AHFE01000034">
    <property type="protein sequence ID" value="EOP43944.1"/>
    <property type="molecule type" value="Genomic_DNA"/>
</dbReference>
<gene>
    <name evidence="1" type="ORF">IK1_05654</name>
</gene>
<proteinExistence type="predicted"/>
<reference evidence="2" key="1">
    <citation type="submission" date="2012-12" db="EMBL/GenBank/DDBJ databases">
        <title>The genome sequence of Bacillus cereus VD146.</title>
        <authorList>
            <consortium name="The Broad Institute Genome Sequencing Platform"/>
            <consortium name="The Broad Institute Genome Sequencing Center for Infectious Disease"/>
            <person name="Feldgarden M."/>
            <person name="Van der Auwera G.A."/>
            <person name="Mahillon J."/>
            <person name="Duprez V."/>
            <person name="Timmery S."/>
            <person name="Mattelet C."/>
            <person name="Dierick K."/>
            <person name="Sun M."/>
            <person name="Yu Z."/>
            <person name="Zhu L."/>
            <person name="Hu X."/>
            <person name="Shank E.B."/>
            <person name="Swiecicka I."/>
            <person name="Hansen B.M."/>
            <person name="Andrup L."/>
            <person name="Walker B."/>
            <person name="Young S.K."/>
            <person name="Zeng Q."/>
            <person name="Gargeya S."/>
            <person name="Fitzgerald M."/>
            <person name="Haas B."/>
            <person name="Abouelleil A."/>
            <person name="Alvarado L."/>
            <person name="Arachchi H.M."/>
            <person name="Berlin A.M."/>
            <person name="Chapman S.B."/>
            <person name="Dewar J."/>
            <person name="Goldberg J."/>
            <person name="Griggs A."/>
            <person name="Gujja S."/>
            <person name="Hansen M."/>
            <person name="Howarth C."/>
            <person name="Imamovic A."/>
            <person name="Larimer J."/>
            <person name="McCowan C."/>
            <person name="Murphy C."/>
            <person name="Neiman D."/>
            <person name="Pearson M."/>
            <person name="Priest M."/>
            <person name="Roberts A."/>
            <person name="Saif S."/>
            <person name="Shea T."/>
            <person name="Sisk P."/>
            <person name="Sykes S."/>
            <person name="Wortman J."/>
            <person name="Nusbaum C."/>
            <person name="Birren B."/>
        </authorList>
    </citation>
    <scope>NUCLEOTIDE SEQUENCE [LARGE SCALE GENOMIC DNA]</scope>
    <source>
        <strain evidence="2">VD146</strain>
    </source>
</reference>
<evidence type="ECO:0000313" key="1">
    <source>
        <dbReference type="EMBL" id="EOP43944.1"/>
    </source>
</evidence>
<protein>
    <submittedName>
        <fullName evidence="1">Uncharacterized protein</fullName>
    </submittedName>
</protein>
<name>R8NCA6_BACCX</name>
<dbReference type="HOGENOM" id="CLU_131538_4_0_9"/>